<name>A0A7D9IFS2_PARCT</name>
<evidence type="ECO:0000313" key="1">
    <source>
        <dbReference type="EMBL" id="CAB4008417.1"/>
    </source>
</evidence>
<keyword evidence="2" id="KW-1185">Reference proteome</keyword>
<gene>
    <name evidence="1" type="ORF">PACLA_8A001693</name>
</gene>
<reference evidence="1" key="1">
    <citation type="submission" date="2020-04" db="EMBL/GenBank/DDBJ databases">
        <authorList>
            <person name="Alioto T."/>
            <person name="Alioto T."/>
            <person name="Gomez Garrido J."/>
        </authorList>
    </citation>
    <scope>NUCLEOTIDE SEQUENCE</scope>
    <source>
        <strain evidence="1">A484AB</strain>
    </source>
</reference>
<comment type="caution">
    <text evidence="1">The sequence shown here is derived from an EMBL/GenBank/DDBJ whole genome shotgun (WGS) entry which is preliminary data.</text>
</comment>
<organism evidence="1 2">
    <name type="scientific">Paramuricea clavata</name>
    <name type="common">Red gorgonian</name>
    <name type="synonym">Violescent sea-whip</name>
    <dbReference type="NCBI Taxonomy" id="317549"/>
    <lineage>
        <taxon>Eukaryota</taxon>
        <taxon>Metazoa</taxon>
        <taxon>Cnidaria</taxon>
        <taxon>Anthozoa</taxon>
        <taxon>Octocorallia</taxon>
        <taxon>Malacalcyonacea</taxon>
        <taxon>Plexauridae</taxon>
        <taxon>Paramuricea</taxon>
    </lineage>
</organism>
<dbReference type="OrthoDB" id="8196283at2759"/>
<evidence type="ECO:0000313" key="2">
    <source>
        <dbReference type="Proteomes" id="UP001152795"/>
    </source>
</evidence>
<dbReference type="Pfam" id="PF20209">
    <property type="entry name" value="DUF6570"/>
    <property type="match status" value="1"/>
</dbReference>
<accession>A0A7D9IFS2</accession>
<proteinExistence type="predicted"/>
<dbReference type="AlphaFoldDB" id="A0A7D9IFS2"/>
<dbReference type="EMBL" id="CACRXK020006116">
    <property type="protein sequence ID" value="CAB4008417.1"/>
    <property type="molecule type" value="Genomic_DNA"/>
</dbReference>
<sequence>MIPSCVPNELKDLIQVEEMLIARALPVMRVYIKPGGQRGYSRHCINLPQNVTELEASLPRYPEDLTVINVKVKGKENTFKAVRVRKQKMHHALVWLINNNPHYSELLINEDALNSLPENGGTTRSYDW</sequence>
<protein>
    <submittedName>
        <fullName evidence="1">Uncharacterized protein</fullName>
    </submittedName>
</protein>
<dbReference type="InterPro" id="IPR046700">
    <property type="entry name" value="DUF6570"/>
</dbReference>
<dbReference type="Proteomes" id="UP001152795">
    <property type="component" value="Unassembled WGS sequence"/>
</dbReference>